<evidence type="ECO:0000313" key="2">
    <source>
        <dbReference type="Proteomes" id="UP000784294"/>
    </source>
</evidence>
<organism evidence="1 2">
    <name type="scientific">Protopolystoma xenopodis</name>
    <dbReference type="NCBI Taxonomy" id="117903"/>
    <lineage>
        <taxon>Eukaryota</taxon>
        <taxon>Metazoa</taxon>
        <taxon>Spiralia</taxon>
        <taxon>Lophotrochozoa</taxon>
        <taxon>Platyhelminthes</taxon>
        <taxon>Monogenea</taxon>
        <taxon>Polyopisthocotylea</taxon>
        <taxon>Polystomatidea</taxon>
        <taxon>Polystomatidae</taxon>
        <taxon>Protopolystoma</taxon>
    </lineage>
</organism>
<comment type="caution">
    <text evidence="1">The sequence shown here is derived from an EMBL/GenBank/DDBJ whole genome shotgun (WGS) entry which is preliminary data.</text>
</comment>
<keyword evidence="2" id="KW-1185">Reference proteome</keyword>
<name>A0A3S4ZPS8_9PLAT</name>
<protein>
    <submittedName>
        <fullName evidence="1">Uncharacterized protein</fullName>
    </submittedName>
</protein>
<proteinExistence type="predicted"/>
<gene>
    <name evidence="1" type="ORF">PXEA_LOCUS10248</name>
</gene>
<evidence type="ECO:0000313" key="1">
    <source>
        <dbReference type="EMBL" id="VEL16808.1"/>
    </source>
</evidence>
<accession>A0A3S4ZPS8</accession>
<dbReference type="EMBL" id="CAAALY010029904">
    <property type="protein sequence ID" value="VEL16808.1"/>
    <property type="molecule type" value="Genomic_DNA"/>
</dbReference>
<dbReference type="Proteomes" id="UP000784294">
    <property type="component" value="Unassembled WGS sequence"/>
</dbReference>
<dbReference type="AlphaFoldDB" id="A0A3S4ZPS8"/>
<sequence>MSCRSGLFSGAVAGLFLYYLEQCKALKSSRADINRREVNGSKRFTGTLLPDLLTVVLRLLLSCLRLQMASSPLTISQAVTFAASACPQRAFAVVLPQTTLKELLQAFGMSEKARLGSGSSASFRR</sequence>
<reference evidence="1" key="1">
    <citation type="submission" date="2018-11" db="EMBL/GenBank/DDBJ databases">
        <authorList>
            <consortium name="Pathogen Informatics"/>
        </authorList>
    </citation>
    <scope>NUCLEOTIDE SEQUENCE</scope>
</reference>